<evidence type="ECO:0000313" key="3">
    <source>
        <dbReference type="Proteomes" id="UP001331515"/>
    </source>
</evidence>
<dbReference type="EMBL" id="JAURVH010001515">
    <property type="protein sequence ID" value="KAK5932193.1"/>
    <property type="molecule type" value="Genomic_DNA"/>
</dbReference>
<sequence length="91" mass="9746">MATAAGVDRTAEVSNMEGGRASDKADERKDKDKEEEQGKKAGEEGKEGKKERTGYSVELTVEVVVEGALSMMDLLNTRTARGRCIPISANG</sequence>
<protein>
    <submittedName>
        <fullName evidence="2">Uncharacterized protein</fullName>
    </submittedName>
</protein>
<comment type="caution">
    <text evidence="2">The sequence shown here is derived from an EMBL/GenBank/DDBJ whole genome shotgun (WGS) entry which is preliminary data.</text>
</comment>
<organism evidence="2 3">
    <name type="scientific">Champsocephalus gunnari</name>
    <name type="common">Mackerel icefish</name>
    <dbReference type="NCBI Taxonomy" id="52237"/>
    <lineage>
        <taxon>Eukaryota</taxon>
        <taxon>Metazoa</taxon>
        <taxon>Chordata</taxon>
        <taxon>Craniata</taxon>
        <taxon>Vertebrata</taxon>
        <taxon>Euteleostomi</taxon>
        <taxon>Actinopterygii</taxon>
        <taxon>Neopterygii</taxon>
        <taxon>Teleostei</taxon>
        <taxon>Neoteleostei</taxon>
        <taxon>Acanthomorphata</taxon>
        <taxon>Eupercaria</taxon>
        <taxon>Perciformes</taxon>
        <taxon>Notothenioidei</taxon>
        <taxon>Channichthyidae</taxon>
        <taxon>Champsocephalus</taxon>
    </lineage>
</organism>
<keyword evidence="3" id="KW-1185">Reference proteome</keyword>
<evidence type="ECO:0000256" key="1">
    <source>
        <dbReference type="SAM" id="MobiDB-lite"/>
    </source>
</evidence>
<evidence type="ECO:0000313" key="2">
    <source>
        <dbReference type="EMBL" id="KAK5932193.1"/>
    </source>
</evidence>
<accession>A0AAN8E451</accession>
<reference evidence="2 3" key="1">
    <citation type="journal article" date="2023" name="Mol. Biol. Evol.">
        <title>Genomics of Secondarily Temperate Adaptation in the Only Non-Antarctic Icefish.</title>
        <authorList>
            <person name="Rivera-Colon A.G."/>
            <person name="Rayamajhi N."/>
            <person name="Minhas B.F."/>
            <person name="Madrigal G."/>
            <person name="Bilyk K.T."/>
            <person name="Yoon V."/>
            <person name="Hune M."/>
            <person name="Gregory S."/>
            <person name="Cheng C.H.C."/>
            <person name="Catchen J.M."/>
        </authorList>
    </citation>
    <scope>NUCLEOTIDE SEQUENCE [LARGE SCALE GENOMIC DNA]</scope>
    <source>
        <tissue evidence="2">White muscle</tissue>
    </source>
</reference>
<dbReference type="Proteomes" id="UP001331515">
    <property type="component" value="Unassembled WGS sequence"/>
</dbReference>
<proteinExistence type="predicted"/>
<feature type="compositionally biased region" description="Basic and acidic residues" evidence="1">
    <location>
        <begin position="20"/>
        <end position="53"/>
    </location>
</feature>
<dbReference type="AlphaFoldDB" id="A0AAN8E451"/>
<name>A0AAN8E451_CHAGU</name>
<gene>
    <name evidence="2" type="ORF">CgunFtcFv8_003918</name>
</gene>
<feature type="region of interest" description="Disordered" evidence="1">
    <location>
        <begin position="1"/>
        <end position="53"/>
    </location>
</feature>